<evidence type="ECO:0000313" key="2">
    <source>
        <dbReference type="EMBL" id="THU64643.1"/>
    </source>
</evidence>
<dbReference type="Proteomes" id="UP000317650">
    <property type="component" value="Chromosome 1"/>
</dbReference>
<organism evidence="2 3">
    <name type="scientific">Musa balbisiana</name>
    <name type="common">Banana</name>
    <dbReference type="NCBI Taxonomy" id="52838"/>
    <lineage>
        <taxon>Eukaryota</taxon>
        <taxon>Viridiplantae</taxon>
        <taxon>Streptophyta</taxon>
        <taxon>Embryophyta</taxon>
        <taxon>Tracheophyta</taxon>
        <taxon>Spermatophyta</taxon>
        <taxon>Magnoliopsida</taxon>
        <taxon>Liliopsida</taxon>
        <taxon>Zingiberales</taxon>
        <taxon>Musaceae</taxon>
        <taxon>Musa</taxon>
    </lineage>
</organism>
<evidence type="ECO:0000313" key="3">
    <source>
        <dbReference type="Proteomes" id="UP000317650"/>
    </source>
</evidence>
<dbReference type="EMBL" id="PYDT01000004">
    <property type="protein sequence ID" value="THU64643.1"/>
    <property type="molecule type" value="Genomic_DNA"/>
</dbReference>
<evidence type="ECO:0000256" key="1">
    <source>
        <dbReference type="SAM" id="MobiDB-lite"/>
    </source>
</evidence>
<comment type="caution">
    <text evidence="2">The sequence shown here is derived from an EMBL/GenBank/DDBJ whole genome shotgun (WGS) entry which is preliminary data.</text>
</comment>
<feature type="region of interest" description="Disordered" evidence="1">
    <location>
        <begin position="1"/>
        <end position="23"/>
    </location>
</feature>
<reference evidence="2 3" key="1">
    <citation type="journal article" date="2019" name="Nat. Plants">
        <title>Genome sequencing of Musa balbisiana reveals subgenome evolution and function divergence in polyploid bananas.</title>
        <authorList>
            <person name="Yao X."/>
        </authorList>
    </citation>
    <scope>NUCLEOTIDE SEQUENCE [LARGE SCALE GENOMIC DNA]</scope>
    <source>
        <strain evidence="3">cv. DH-PKW</strain>
        <tissue evidence="2">Leaves</tissue>
    </source>
</reference>
<sequence>MGKRENKAGELGDESEGGEKKTFEERVWDTHPCLRRRRQWTDTQNSLAIKYRHCFDVGFGFDRPTTPSEVVDSCCGEHAQEDLTRVVQARPLCRIRRRTWLGSPRGTARKFYKSQDTRHASMRTFGVACSPDMQQKWTEDRKYEPRLEDIREN</sequence>
<dbReference type="AlphaFoldDB" id="A0A4S8JRG5"/>
<protein>
    <submittedName>
        <fullName evidence="2">Uncharacterized protein</fullName>
    </submittedName>
</protein>
<accession>A0A4S8JRG5</accession>
<proteinExistence type="predicted"/>
<name>A0A4S8JRG5_MUSBA</name>
<feature type="compositionally biased region" description="Basic and acidic residues" evidence="1">
    <location>
        <begin position="1"/>
        <end position="10"/>
    </location>
</feature>
<keyword evidence="3" id="KW-1185">Reference proteome</keyword>
<gene>
    <name evidence="2" type="ORF">C4D60_Mb01t28630</name>
</gene>